<dbReference type="GO" id="GO:0005737">
    <property type="term" value="C:cytoplasm"/>
    <property type="evidence" value="ECO:0007669"/>
    <property type="project" value="TreeGrafter"/>
</dbReference>
<comment type="cofactor">
    <cofactor evidence="1">
        <name>Ca(2+)</name>
        <dbReference type="ChEBI" id="CHEBI:29108"/>
    </cofactor>
</comment>
<organism evidence="9 10">
    <name type="scientific">Stieleria varia</name>
    <dbReference type="NCBI Taxonomy" id="2528005"/>
    <lineage>
        <taxon>Bacteria</taxon>
        <taxon>Pseudomonadati</taxon>
        <taxon>Planctomycetota</taxon>
        <taxon>Planctomycetia</taxon>
        <taxon>Pirellulales</taxon>
        <taxon>Pirellulaceae</taxon>
        <taxon>Stieleria</taxon>
    </lineage>
</organism>
<feature type="chain" id="PRO_5023105020" evidence="7">
    <location>
        <begin position="20"/>
        <end position="484"/>
    </location>
</feature>
<gene>
    <name evidence="9" type="primary">betC_13</name>
    <name evidence="9" type="ORF">Pla52n_28390</name>
</gene>
<keyword evidence="6" id="KW-0106">Calcium</keyword>
<dbReference type="InterPro" id="IPR017850">
    <property type="entry name" value="Alkaline_phosphatase_core_sf"/>
</dbReference>
<evidence type="ECO:0000256" key="3">
    <source>
        <dbReference type="ARBA" id="ARBA00022723"/>
    </source>
</evidence>
<dbReference type="AlphaFoldDB" id="A0A5C6AXQ2"/>
<evidence type="ECO:0000256" key="2">
    <source>
        <dbReference type="ARBA" id="ARBA00008779"/>
    </source>
</evidence>
<comment type="caution">
    <text evidence="9">The sequence shown here is derived from an EMBL/GenBank/DDBJ whole genome shotgun (WGS) entry which is preliminary data.</text>
</comment>
<dbReference type="Gene3D" id="3.40.720.10">
    <property type="entry name" value="Alkaline Phosphatase, subunit A"/>
    <property type="match status" value="1"/>
</dbReference>
<evidence type="ECO:0000256" key="6">
    <source>
        <dbReference type="ARBA" id="ARBA00022837"/>
    </source>
</evidence>
<accession>A0A5C6AXQ2</accession>
<dbReference type="EC" id="3.1.6.6" evidence="9"/>
<dbReference type="GO" id="GO:0047753">
    <property type="term" value="F:choline-sulfatase activity"/>
    <property type="evidence" value="ECO:0007669"/>
    <property type="project" value="UniProtKB-EC"/>
</dbReference>
<dbReference type="InterPro" id="IPR000917">
    <property type="entry name" value="Sulfatase_N"/>
</dbReference>
<dbReference type="OrthoDB" id="9782218at2"/>
<evidence type="ECO:0000313" key="10">
    <source>
        <dbReference type="Proteomes" id="UP000320176"/>
    </source>
</evidence>
<reference evidence="9 10" key="1">
    <citation type="submission" date="2019-02" db="EMBL/GenBank/DDBJ databases">
        <title>Deep-cultivation of Planctomycetes and their phenomic and genomic characterization uncovers novel biology.</title>
        <authorList>
            <person name="Wiegand S."/>
            <person name="Jogler M."/>
            <person name="Boedeker C."/>
            <person name="Pinto D."/>
            <person name="Vollmers J."/>
            <person name="Rivas-Marin E."/>
            <person name="Kohn T."/>
            <person name="Peeters S.H."/>
            <person name="Heuer A."/>
            <person name="Rast P."/>
            <person name="Oberbeckmann S."/>
            <person name="Bunk B."/>
            <person name="Jeske O."/>
            <person name="Meyerdierks A."/>
            <person name="Storesund J.E."/>
            <person name="Kallscheuer N."/>
            <person name="Luecker S."/>
            <person name="Lage O.M."/>
            <person name="Pohl T."/>
            <person name="Merkel B.J."/>
            <person name="Hornburger P."/>
            <person name="Mueller R.-W."/>
            <person name="Bruemmer F."/>
            <person name="Labrenz M."/>
            <person name="Spormann A.M."/>
            <person name="Op Den Camp H."/>
            <person name="Overmann J."/>
            <person name="Amann R."/>
            <person name="Jetten M.S.M."/>
            <person name="Mascher T."/>
            <person name="Medema M.H."/>
            <person name="Devos D.P."/>
            <person name="Kaster A.-K."/>
            <person name="Ovreas L."/>
            <person name="Rohde M."/>
            <person name="Galperin M.Y."/>
            <person name="Jogler C."/>
        </authorList>
    </citation>
    <scope>NUCLEOTIDE SEQUENCE [LARGE SCALE GENOMIC DNA]</scope>
    <source>
        <strain evidence="9 10">Pla52n</strain>
    </source>
</reference>
<dbReference type="GO" id="GO:0004423">
    <property type="term" value="F:iduronate-2-sulfatase activity"/>
    <property type="evidence" value="ECO:0007669"/>
    <property type="project" value="InterPro"/>
</dbReference>
<dbReference type="Pfam" id="PF00884">
    <property type="entry name" value="Sulfatase"/>
    <property type="match status" value="1"/>
</dbReference>
<dbReference type="RefSeq" id="WP_146520150.1">
    <property type="nucleotide sequence ID" value="NZ_CP151726.1"/>
</dbReference>
<dbReference type="PANTHER" id="PTHR45953:SF1">
    <property type="entry name" value="IDURONATE 2-SULFATASE"/>
    <property type="match status" value="1"/>
</dbReference>
<evidence type="ECO:0000259" key="8">
    <source>
        <dbReference type="Pfam" id="PF00884"/>
    </source>
</evidence>
<evidence type="ECO:0000313" key="9">
    <source>
        <dbReference type="EMBL" id="TWU04795.1"/>
    </source>
</evidence>
<dbReference type="Proteomes" id="UP000320176">
    <property type="component" value="Unassembled WGS sequence"/>
</dbReference>
<protein>
    <submittedName>
        <fullName evidence="9">Choline-sulfatase</fullName>
        <ecNumber evidence="9">3.1.6.6</ecNumber>
    </submittedName>
</protein>
<proteinExistence type="inferred from homology"/>
<keyword evidence="10" id="KW-1185">Reference proteome</keyword>
<comment type="similarity">
    <text evidence="2">Belongs to the sulfatase family.</text>
</comment>
<dbReference type="EMBL" id="SJPN01000003">
    <property type="protein sequence ID" value="TWU04795.1"/>
    <property type="molecule type" value="Genomic_DNA"/>
</dbReference>
<dbReference type="PANTHER" id="PTHR45953">
    <property type="entry name" value="IDURONATE 2-SULFATASE"/>
    <property type="match status" value="1"/>
</dbReference>
<sequence length="484" mass="53142" precursor="true">MKNTILFLYVLGASVAQLAAAQLAAAQFAAAEPAKNVLFLVSDDLRAGVLGCYGDQVSDTPNIDRLASRGVLFERSYCQGTVCGPSRASFMRGRYFGNEGITLGEHFIAQGRTTARVGKIFHMRVPGDIIAGTHGQDVPACWTQRFNASGREAHTPGEYACLNQNVFTTALEGRQSTGDPHRPFVTVSYEGDGSDQPDAKAAAKSVELLREFKSSEKPFMLAVGFVRPHYPMVAPRQYFDRYPHDQMTLPHVPEGDLDDIPPAGISGSNSRKNGLAAYPDNQRRMWSGYRASVTFMDSQVGRVIDELDRLGLTESTVIVFTSDHGYHLGDHTFWQKSNLHEQVTRVPLIVAAPGVMPSRSRSITQLVDVFPTLCELTGAPVPESVQGKSLVPILRDPAAEVHDAAFSYAQGGHHALRTDRWAYMRYADATEELYDMDADPGQFNNLAQKAAYSETIAKLRLKLDERAGSTDAARIRGKRMKKAK</sequence>
<dbReference type="InterPro" id="IPR035874">
    <property type="entry name" value="IDS"/>
</dbReference>
<evidence type="ECO:0000256" key="7">
    <source>
        <dbReference type="SAM" id="SignalP"/>
    </source>
</evidence>
<keyword evidence="3" id="KW-0479">Metal-binding</keyword>
<evidence type="ECO:0000256" key="5">
    <source>
        <dbReference type="ARBA" id="ARBA00022801"/>
    </source>
</evidence>
<evidence type="ECO:0000256" key="4">
    <source>
        <dbReference type="ARBA" id="ARBA00022729"/>
    </source>
</evidence>
<keyword evidence="5 9" id="KW-0378">Hydrolase</keyword>
<dbReference type="CDD" id="cd16030">
    <property type="entry name" value="iduronate-2-sulfatase"/>
    <property type="match status" value="1"/>
</dbReference>
<evidence type="ECO:0000256" key="1">
    <source>
        <dbReference type="ARBA" id="ARBA00001913"/>
    </source>
</evidence>
<keyword evidence="4 7" id="KW-0732">Signal</keyword>
<dbReference type="GO" id="GO:0046872">
    <property type="term" value="F:metal ion binding"/>
    <property type="evidence" value="ECO:0007669"/>
    <property type="project" value="UniProtKB-KW"/>
</dbReference>
<name>A0A5C6AXQ2_9BACT</name>
<feature type="signal peptide" evidence="7">
    <location>
        <begin position="1"/>
        <end position="19"/>
    </location>
</feature>
<dbReference type="SUPFAM" id="SSF53649">
    <property type="entry name" value="Alkaline phosphatase-like"/>
    <property type="match status" value="1"/>
</dbReference>
<feature type="domain" description="Sulfatase N-terminal" evidence="8">
    <location>
        <begin position="35"/>
        <end position="379"/>
    </location>
</feature>